<evidence type="ECO:0000256" key="1">
    <source>
        <dbReference type="ARBA" id="ARBA00004571"/>
    </source>
</evidence>
<accession>A0A0D8JFK0</accession>
<evidence type="ECO:0000256" key="2">
    <source>
        <dbReference type="ARBA" id="ARBA00022448"/>
    </source>
</evidence>
<keyword evidence="10" id="KW-1185">Reference proteome</keyword>
<keyword evidence="3 7" id="KW-1134">Transmembrane beta strand</keyword>
<dbReference type="PATRIC" id="fig|1544798.3.peg.1610"/>
<keyword evidence="6 7" id="KW-0998">Cell outer membrane</keyword>
<evidence type="ECO:0000256" key="6">
    <source>
        <dbReference type="ARBA" id="ARBA00023237"/>
    </source>
</evidence>
<dbReference type="Gene3D" id="2.40.170.20">
    <property type="entry name" value="TonB-dependent receptor, beta-barrel domain"/>
    <property type="match status" value="1"/>
</dbReference>
<evidence type="ECO:0000256" key="5">
    <source>
        <dbReference type="ARBA" id="ARBA00023136"/>
    </source>
</evidence>
<dbReference type="InterPro" id="IPR037066">
    <property type="entry name" value="Plug_dom_sf"/>
</dbReference>
<evidence type="ECO:0000256" key="7">
    <source>
        <dbReference type="PROSITE-ProRule" id="PRU01360"/>
    </source>
</evidence>
<reference evidence="9 10" key="1">
    <citation type="submission" date="2014-09" db="EMBL/GenBank/DDBJ databases">
        <title>Draft Genome Sequence of Draconibacterium sp. JN14CK-3.</title>
        <authorList>
            <person name="Dong C."/>
            <person name="Lai Q."/>
            <person name="Shao Z."/>
        </authorList>
    </citation>
    <scope>NUCLEOTIDE SEQUENCE [LARGE SCALE GENOMIC DNA]</scope>
    <source>
        <strain evidence="9 10">JN14CK-3</strain>
    </source>
</reference>
<dbReference type="InterPro" id="IPR039426">
    <property type="entry name" value="TonB-dep_rcpt-like"/>
</dbReference>
<dbReference type="InterPro" id="IPR036942">
    <property type="entry name" value="Beta-barrel_TonB_sf"/>
</dbReference>
<dbReference type="Proteomes" id="UP000032544">
    <property type="component" value="Unassembled WGS sequence"/>
</dbReference>
<evidence type="ECO:0000256" key="3">
    <source>
        <dbReference type="ARBA" id="ARBA00022452"/>
    </source>
</evidence>
<comment type="similarity">
    <text evidence="7">Belongs to the TonB-dependent receptor family.</text>
</comment>
<keyword evidence="2 7" id="KW-0813">Transport</keyword>
<dbReference type="Pfam" id="PF13715">
    <property type="entry name" value="CarbopepD_reg_2"/>
    <property type="match status" value="1"/>
</dbReference>
<dbReference type="InterPro" id="IPR012910">
    <property type="entry name" value="Plug_dom"/>
</dbReference>
<dbReference type="SUPFAM" id="SSF49464">
    <property type="entry name" value="Carboxypeptidase regulatory domain-like"/>
    <property type="match status" value="1"/>
</dbReference>
<dbReference type="Gene3D" id="2.170.130.10">
    <property type="entry name" value="TonB-dependent receptor, plug domain"/>
    <property type="match status" value="1"/>
</dbReference>
<dbReference type="Gene3D" id="2.60.40.1120">
    <property type="entry name" value="Carboxypeptidase-like, regulatory domain"/>
    <property type="match status" value="1"/>
</dbReference>
<proteinExistence type="inferred from homology"/>
<dbReference type="NCBIfam" id="TIGR04056">
    <property type="entry name" value="OMP_RagA_SusC"/>
    <property type="match status" value="1"/>
</dbReference>
<dbReference type="InterPro" id="IPR023997">
    <property type="entry name" value="TonB-dep_OMP_SusC/RagA_CS"/>
</dbReference>
<dbReference type="STRING" id="1544798.LH29_08030"/>
<dbReference type="Pfam" id="PF07715">
    <property type="entry name" value="Plug"/>
    <property type="match status" value="1"/>
</dbReference>
<dbReference type="EMBL" id="JRHC01000001">
    <property type="protein sequence ID" value="KJF45316.1"/>
    <property type="molecule type" value="Genomic_DNA"/>
</dbReference>
<comment type="caution">
    <text evidence="9">The sequence shown here is derived from an EMBL/GenBank/DDBJ whole genome shotgun (WGS) entry which is preliminary data.</text>
</comment>
<protein>
    <recommendedName>
        <fullName evidence="8">TonB-dependent receptor plug domain-containing protein</fullName>
    </recommendedName>
</protein>
<name>A0A0D8JFK0_9BACT</name>
<dbReference type="InterPro" id="IPR008969">
    <property type="entry name" value="CarboxyPept-like_regulatory"/>
</dbReference>
<feature type="domain" description="TonB-dependent receptor plug" evidence="8">
    <location>
        <begin position="101"/>
        <end position="205"/>
    </location>
</feature>
<evidence type="ECO:0000313" key="9">
    <source>
        <dbReference type="EMBL" id="KJF45316.1"/>
    </source>
</evidence>
<dbReference type="NCBIfam" id="TIGR04057">
    <property type="entry name" value="SusC_RagA_signa"/>
    <property type="match status" value="1"/>
</dbReference>
<dbReference type="AlphaFoldDB" id="A0A0D8JFK0"/>
<organism evidence="9 10">
    <name type="scientific">Draconibacterium sediminis</name>
    <dbReference type="NCBI Taxonomy" id="1544798"/>
    <lineage>
        <taxon>Bacteria</taxon>
        <taxon>Pseudomonadati</taxon>
        <taxon>Bacteroidota</taxon>
        <taxon>Bacteroidia</taxon>
        <taxon>Marinilabiliales</taxon>
        <taxon>Prolixibacteraceae</taxon>
        <taxon>Draconibacterium</taxon>
    </lineage>
</organism>
<sequence length="1028" mass="115831">MANVAIAQNKTITGTVVDADQSPLPGVSIIADGTTNGTITNMDGSYELTNVKPTDKLRFTFIGMLTQIIEVGEQTQINVTLKTDVVGLEEVIVTGYGTQKKVDVTGSVSTVKTEELTTVPTPTIAQSIAGRTSGVFVTTKNAQPGDYNGVSYSIRGFGDALLIIDGMPASNEEFLLLDPNDIDEFNILKDAATAALYGARAGNGVILVTTKRGKIQDAKFSYNGSYGVQKLTMLPTAVTSWENAQFENVARQNAGLDPLWSIEDINKFKAGDDPAYPNTDWWDLTLREFAPQTQHNLSVRGGSHKVKYFVSAGYYYQESVYRSNDLKNKKYNLRSNLDINLTDKLDMSFDLAMLENDYIGPSWDMENRNGHLGVMMLLYRSRPQYPATYPDPTKFPAMGADDLNPVSATKISDVGYYKWNQFTADSKFSISYKLPYGFAAKANFNYKRVFRRDKRKENLAPAYWFDYDADGNIVYHNHRNFNKYNWLQEKSSGSQALNQQYMLTWNQQYGDHRINALAVYERLSSEGDWFNADRIRYEFDIDYLFAGPDLDKSNDGRGWQDGRVGQIFSMDYSFREKYLLGFNVRRDGSPKFPKDSRWGIFPSVSAGWRISEEAFLKDNISALSNLKLRASWGKLGYDQTGNYQYLSTYSIKPAQIMVDGVVRSGINADNIPNYDITWEKMTTSNIGLDFGFFDNRFTGAFDAFYRKRSDVLGDRQVSIPDVVGATLSKENIEEYSNRGVEVSLEYLTNINEVQITIGGNVSYSREKIEFIDQPPYASEEDYRRNNKIGQWSDMRWGYMADGLFTSQEEIDNWAIIDGRNNATINVGDVKLVDYNGDGVINSLDNVIIGRGLSPDLMFGVYGSVSWKGIDFNMLWQGASLFDVHYGASNDLSQPFRGGNAPFREMYDMSYVPENDWGMPANLDGDATFPNFYWPGYGTHNTNKNTSFWYKNGTYLRLKSIELGYNLPKNLISKANIDNLKIYFSGYNVLTFHALDFIDPELQKNGGGNDAALNYPSTKTFSFGLILDF</sequence>
<dbReference type="SUPFAM" id="SSF56935">
    <property type="entry name" value="Porins"/>
    <property type="match status" value="1"/>
</dbReference>
<dbReference type="GO" id="GO:0009279">
    <property type="term" value="C:cell outer membrane"/>
    <property type="evidence" value="ECO:0007669"/>
    <property type="project" value="UniProtKB-SubCell"/>
</dbReference>
<evidence type="ECO:0000256" key="4">
    <source>
        <dbReference type="ARBA" id="ARBA00022692"/>
    </source>
</evidence>
<dbReference type="InterPro" id="IPR023996">
    <property type="entry name" value="TonB-dep_OMP_SusC/RagA"/>
</dbReference>
<dbReference type="PROSITE" id="PS52016">
    <property type="entry name" value="TONB_DEPENDENT_REC_3"/>
    <property type="match status" value="1"/>
</dbReference>
<keyword evidence="5 7" id="KW-0472">Membrane</keyword>
<evidence type="ECO:0000313" key="10">
    <source>
        <dbReference type="Proteomes" id="UP000032544"/>
    </source>
</evidence>
<keyword evidence="4 7" id="KW-0812">Transmembrane</keyword>
<gene>
    <name evidence="9" type="ORF">LH29_08030</name>
</gene>
<comment type="subcellular location">
    <subcellularLocation>
        <location evidence="1 7">Cell outer membrane</location>
        <topology evidence="1 7">Multi-pass membrane protein</topology>
    </subcellularLocation>
</comment>
<evidence type="ECO:0000259" key="8">
    <source>
        <dbReference type="Pfam" id="PF07715"/>
    </source>
</evidence>